<dbReference type="InterPro" id="IPR052340">
    <property type="entry name" value="RNase_Y/CdgJ"/>
</dbReference>
<dbReference type="InterPro" id="IPR013976">
    <property type="entry name" value="HDOD"/>
</dbReference>
<evidence type="ECO:0000313" key="3">
    <source>
        <dbReference type="Proteomes" id="UP000190064"/>
    </source>
</evidence>
<name>A0A1T1HCK1_OCELI</name>
<evidence type="ECO:0000313" key="2">
    <source>
        <dbReference type="EMBL" id="OOV87565.1"/>
    </source>
</evidence>
<organism evidence="2 3">
    <name type="scientific">Oceanospirillum linum</name>
    <dbReference type="NCBI Taxonomy" id="966"/>
    <lineage>
        <taxon>Bacteria</taxon>
        <taxon>Pseudomonadati</taxon>
        <taxon>Pseudomonadota</taxon>
        <taxon>Gammaproteobacteria</taxon>
        <taxon>Oceanospirillales</taxon>
        <taxon>Oceanospirillaceae</taxon>
        <taxon>Oceanospirillum</taxon>
    </lineage>
</organism>
<dbReference type="EMBL" id="MTSD02000002">
    <property type="protein sequence ID" value="OOV87565.1"/>
    <property type="molecule type" value="Genomic_DNA"/>
</dbReference>
<reference evidence="2" key="1">
    <citation type="submission" date="2017-02" db="EMBL/GenBank/DDBJ databases">
        <title>Draft Genome Sequence of the Salt Water Bacterium Oceanospirillum linum ATCC 11336.</title>
        <authorList>
            <person name="Trachtenberg A.M."/>
            <person name="Carney J.G."/>
            <person name="Linnane J.D."/>
            <person name="Rheaume B.A."/>
            <person name="Pitts N.L."/>
            <person name="Mykles D.L."/>
            <person name="Maclea K.S."/>
        </authorList>
    </citation>
    <scope>NUCLEOTIDE SEQUENCE [LARGE SCALE GENOMIC DNA]</scope>
    <source>
        <strain evidence="2">ATCC 11336</strain>
    </source>
</reference>
<evidence type="ECO:0000259" key="1">
    <source>
        <dbReference type="PROSITE" id="PS51833"/>
    </source>
</evidence>
<protein>
    <recommendedName>
        <fullName evidence="1">HDOD domain-containing protein</fullName>
    </recommendedName>
</protein>
<dbReference type="SUPFAM" id="SSF109604">
    <property type="entry name" value="HD-domain/PDEase-like"/>
    <property type="match status" value="1"/>
</dbReference>
<accession>A0A1T1HCK1</accession>
<dbReference type="Gene3D" id="1.10.3210.10">
    <property type="entry name" value="Hypothetical protein af1432"/>
    <property type="match status" value="1"/>
</dbReference>
<sequence length="305" mass="34753">MNQFWLMLESRQAIRVDPFLIKGLKKRGAHFGLSINHGDLPDLSDELLSSISFIRAPSEHYLRRNLNLQVDGSWRCIASEVDSEKLYTQLREQGINSIQGRYLPKPETTDIKQFPSNKLIALEILNLLGDVNVSLEDLENLIVQDLQLYYKLLRFINSAYYNFNRKISNIKEALIYLGLNSLRSISLVIALSESTTRSPDLFYLALTRARMCELLAKSHGWPNESIFFNAGLISLLDVLLDIPMDTILPELPLSAAIKDAVLKFEGRTGAALQCAIYYEHVDWQKIEDSQFDKDLAHSAYLEASR</sequence>
<dbReference type="RefSeq" id="WP_160055039.1">
    <property type="nucleotide sequence ID" value="NZ_FXTS01000002.1"/>
</dbReference>
<keyword evidence="3" id="KW-1185">Reference proteome</keyword>
<feature type="domain" description="HDOD" evidence="1">
    <location>
        <begin position="114"/>
        <end position="299"/>
    </location>
</feature>
<dbReference type="PANTHER" id="PTHR33525">
    <property type="match status" value="1"/>
</dbReference>
<dbReference type="AlphaFoldDB" id="A0A1T1HCK1"/>
<dbReference type="STRING" id="966.BTA35_0205875"/>
<proteinExistence type="predicted"/>
<comment type="caution">
    <text evidence="2">The sequence shown here is derived from an EMBL/GenBank/DDBJ whole genome shotgun (WGS) entry which is preliminary data.</text>
</comment>
<gene>
    <name evidence="2" type="ORF">BTA35_0205875</name>
</gene>
<dbReference type="PROSITE" id="PS51833">
    <property type="entry name" value="HDOD"/>
    <property type="match status" value="1"/>
</dbReference>
<dbReference type="PANTHER" id="PTHR33525:SF4">
    <property type="entry name" value="CYCLIC DI-GMP PHOSPHODIESTERASE CDGJ"/>
    <property type="match status" value="1"/>
</dbReference>
<dbReference type="Pfam" id="PF08668">
    <property type="entry name" value="HDOD"/>
    <property type="match status" value="1"/>
</dbReference>
<dbReference type="Proteomes" id="UP000190064">
    <property type="component" value="Unassembled WGS sequence"/>
</dbReference>